<comment type="caution">
    <text evidence="2">The sequence shown here is derived from an EMBL/GenBank/DDBJ whole genome shotgun (WGS) entry which is preliminary data.</text>
</comment>
<dbReference type="SUPFAM" id="SSF51658">
    <property type="entry name" value="Xylose isomerase-like"/>
    <property type="match status" value="1"/>
</dbReference>
<evidence type="ECO:0000313" key="3">
    <source>
        <dbReference type="Proteomes" id="UP000295632"/>
    </source>
</evidence>
<dbReference type="InterPro" id="IPR050312">
    <property type="entry name" value="IolE/XylAMocC-like"/>
</dbReference>
<dbReference type="Pfam" id="PF01261">
    <property type="entry name" value="AP_endonuc_2"/>
    <property type="match status" value="1"/>
</dbReference>
<dbReference type="OrthoDB" id="9798407at2"/>
<dbReference type="InterPro" id="IPR036237">
    <property type="entry name" value="Xyl_isomerase-like_sf"/>
</dbReference>
<dbReference type="PANTHER" id="PTHR12110:SF41">
    <property type="entry name" value="INOSOSE DEHYDRATASE"/>
    <property type="match status" value="1"/>
</dbReference>
<proteinExistence type="predicted"/>
<dbReference type="Gene3D" id="3.20.20.150">
    <property type="entry name" value="Divalent-metal-dependent TIM barrel enzymes"/>
    <property type="match status" value="1"/>
</dbReference>
<reference evidence="2 3" key="1">
    <citation type="submission" date="2019-03" db="EMBL/GenBank/DDBJ databases">
        <title>Genomic Encyclopedia of Type Strains, Phase IV (KMG-IV): sequencing the most valuable type-strain genomes for metagenomic binning, comparative biology and taxonomic classification.</title>
        <authorList>
            <person name="Goeker M."/>
        </authorList>
    </citation>
    <scope>NUCLEOTIDE SEQUENCE [LARGE SCALE GENOMIC DNA]</scope>
    <source>
        <strain evidence="2 3">DSM 28697</strain>
    </source>
</reference>
<accession>A0A4R6U3N0</accession>
<dbReference type="Proteomes" id="UP000295632">
    <property type="component" value="Unassembled WGS sequence"/>
</dbReference>
<keyword evidence="3" id="KW-1185">Reference proteome</keyword>
<dbReference type="RefSeq" id="WP_133579618.1">
    <property type="nucleotide sequence ID" value="NZ_SNYJ01000004.1"/>
</dbReference>
<protein>
    <submittedName>
        <fullName evidence="2">Sugar phosphate isomerase/epimerase</fullName>
    </submittedName>
</protein>
<dbReference type="EMBL" id="SNYJ01000004">
    <property type="protein sequence ID" value="TDQ41010.1"/>
    <property type="molecule type" value="Genomic_DNA"/>
</dbReference>
<dbReference type="AlphaFoldDB" id="A0A4R6U3N0"/>
<keyword evidence="2" id="KW-0413">Isomerase</keyword>
<gene>
    <name evidence="2" type="ORF">EV213_1047</name>
</gene>
<dbReference type="PANTHER" id="PTHR12110">
    <property type="entry name" value="HYDROXYPYRUVATE ISOMERASE"/>
    <property type="match status" value="1"/>
</dbReference>
<name>A0A4R6U3N0_9BACI</name>
<organism evidence="2 3">
    <name type="scientific">Aureibacillus halotolerans</name>
    <dbReference type="NCBI Taxonomy" id="1508390"/>
    <lineage>
        <taxon>Bacteria</taxon>
        <taxon>Bacillati</taxon>
        <taxon>Bacillota</taxon>
        <taxon>Bacilli</taxon>
        <taxon>Bacillales</taxon>
        <taxon>Bacillaceae</taxon>
        <taxon>Aureibacillus</taxon>
    </lineage>
</organism>
<dbReference type="InterPro" id="IPR013022">
    <property type="entry name" value="Xyl_isomerase-like_TIM-brl"/>
</dbReference>
<evidence type="ECO:0000313" key="2">
    <source>
        <dbReference type="EMBL" id="TDQ41010.1"/>
    </source>
</evidence>
<dbReference type="GO" id="GO:0016853">
    <property type="term" value="F:isomerase activity"/>
    <property type="evidence" value="ECO:0007669"/>
    <property type="project" value="UniProtKB-KW"/>
</dbReference>
<sequence>MTSFQIGLQPYTIRDAMAEDYIGSLKKVAALGFQGVELGGPPTGMTVHNQKTLCDDLGLHVISKGFPFDSVDVNLKEFVDDMDTLNTSFAMLSMRFDSKKDVLSKAAKLNEAGEVLHKRGKTLLYHNHDWEFQTFDGEYVLDILMRETNPECVQLELDTYWVQKGGVDPASYIEKYKQRCPLLHIKDMEAGDEGFFAEIGQGVLDFASILEAAKEAGTSWLIVEQDQCRRDPFESLAISLQQLKQWHLMP</sequence>
<feature type="domain" description="Xylose isomerase-like TIM barrel" evidence="1">
    <location>
        <begin position="26"/>
        <end position="226"/>
    </location>
</feature>
<evidence type="ECO:0000259" key="1">
    <source>
        <dbReference type="Pfam" id="PF01261"/>
    </source>
</evidence>